<comment type="function">
    <text evidence="11">Fluoride-specific ion channel. Important for reducing fluoride concentration in the cell, thus reducing its toxicity.</text>
</comment>
<name>A0A5K7YZ67_9BACT</name>
<dbReference type="NCBIfam" id="TIGR00494">
    <property type="entry name" value="crcB"/>
    <property type="match status" value="1"/>
</dbReference>
<dbReference type="GO" id="GO:0046872">
    <property type="term" value="F:metal ion binding"/>
    <property type="evidence" value="ECO:0007669"/>
    <property type="project" value="UniProtKB-KW"/>
</dbReference>
<dbReference type="OrthoDB" id="9806299at2"/>
<keyword evidence="6 11" id="KW-0406">Ion transport</keyword>
<evidence type="ECO:0000256" key="2">
    <source>
        <dbReference type="ARBA" id="ARBA00022475"/>
    </source>
</evidence>
<evidence type="ECO:0000256" key="11">
    <source>
        <dbReference type="HAMAP-Rule" id="MF_00454"/>
    </source>
</evidence>
<feature type="transmembrane region" description="Helical" evidence="11">
    <location>
        <begin position="68"/>
        <end position="86"/>
    </location>
</feature>
<keyword evidence="5 11" id="KW-1133">Transmembrane helix</keyword>
<keyword evidence="11" id="KW-0915">Sodium</keyword>
<feature type="binding site" evidence="11">
    <location>
        <position position="79"/>
    </location>
    <ligand>
        <name>Na(+)</name>
        <dbReference type="ChEBI" id="CHEBI:29101"/>
        <note>structural</note>
    </ligand>
</feature>
<evidence type="ECO:0000256" key="6">
    <source>
        <dbReference type="ARBA" id="ARBA00023065"/>
    </source>
</evidence>
<organism evidence="12 13">
    <name type="scientific">Desulfosarcina alkanivorans</name>
    <dbReference type="NCBI Taxonomy" id="571177"/>
    <lineage>
        <taxon>Bacteria</taxon>
        <taxon>Pseudomonadati</taxon>
        <taxon>Thermodesulfobacteriota</taxon>
        <taxon>Desulfobacteria</taxon>
        <taxon>Desulfobacterales</taxon>
        <taxon>Desulfosarcinaceae</taxon>
        <taxon>Desulfosarcina</taxon>
    </lineage>
</organism>
<evidence type="ECO:0000256" key="4">
    <source>
        <dbReference type="ARBA" id="ARBA00022692"/>
    </source>
</evidence>
<feature type="transmembrane region" description="Helical" evidence="11">
    <location>
        <begin position="34"/>
        <end position="56"/>
    </location>
</feature>
<dbReference type="Proteomes" id="UP000427906">
    <property type="component" value="Chromosome"/>
</dbReference>
<evidence type="ECO:0000256" key="10">
    <source>
        <dbReference type="ARBA" id="ARBA00035585"/>
    </source>
</evidence>
<dbReference type="EMBL" id="AP021874">
    <property type="protein sequence ID" value="BBO72481.1"/>
    <property type="molecule type" value="Genomic_DNA"/>
</dbReference>
<evidence type="ECO:0000256" key="8">
    <source>
        <dbReference type="ARBA" id="ARBA00023303"/>
    </source>
</evidence>
<comment type="similarity">
    <text evidence="9 11">Belongs to the fluoride channel Fluc/FEX (TC 1.A.43) family.</text>
</comment>
<keyword evidence="8 11" id="KW-0407">Ion channel</keyword>
<comment type="catalytic activity">
    <reaction evidence="10">
        <text>fluoride(in) = fluoride(out)</text>
        <dbReference type="Rhea" id="RHEA:76159"/>
        <dbReference type="ChEBI" id="CHEBI:17051"/>
    </reaction>
    <physiologicalReaction direction="left-to-right" evidence="10">
        <dbReference type="Rhea" id="RHEA:76160"/>
    </physiologicalReaction>
</comment>
<evidence type="ECO:0000256" key="3">
    <source>
        <dbReference type="ARBA" id="ARBA00022519"/>
    </source>
</evidence>
<comment type="subcellular location">
    <subcellularLocation>
        <location evidence="1 11">Cell membrane</location>
        <topology evidence="1 11">Multi-pass membrane protein</topology>
    </subcellularLocation>
</comment>
<dbReference type="KEGG" id="dalk:DSCA_64110"/>
<keyword evidence="7 11" id="KW-0472">Membrane</keyword>
<proteinExistence type="inferred from homology"/>
<comment type="activity regulation">
    <text evidence="11">Na(+) is not transported, but it plays an essential structural role and its presence is essential for fluoride channel function.</text>
</comment>
<dbReference type="PANTHER" id="PTHR28259">
    <property type="entry name" value="FLUORIDE EXPORT PROTEIN 1-RELATED"/>
    <property type="match status" value="1"/>
</dbReference>
<dbReference type="Pfam" id="PF02537">
    <property type="entry name" value="CRCB"/>
    <property type="match status" value="1"/>
</dbReference>
<keyword evidence="3" id="KW-0997">Cell inner membrane</keyword>
<evidence type="ECO:0000256" key="1">
    <source>
        <dbReference type="ARBA" id="ARBA00004651"/>
    </source>
</evidence>
<gene>
    <name evidence="11 12" type="primary">crcB</name>
    <name evidence="11" type="synonym">fluC</name>
    <name evidence="12" type="ORF">DSCA_64110</name>
</gene>
<keyword evidence="11" id="KW-0813">Transport</keyword>
<feature type="transmembrane region" description="Helical" evidence="11">
    <location>
        <begin position="98"/>
        <end position="121"/>
    </location>
</feature>
<dbReference type="GO" id="GO:0062054">
    <property type="term" value="F:fluoride channel activity"/>
    <property type="evidence" value="ECO:0007669"/>
    <property type="project" value="UniProtKB-UniRule"/>
</dbReference>
<evidence type="ECO:0000256" key="5">
    <source>
        <dbReference type="ARBA" id="ARBA00022989"/>
    </source>
</evidence>
<accession>A0A5K7YZ67</accession>
<keyword evidence="11" id="KW-0479">Metal-binding</keyword>
<sequence length="125" mass="13096">MLKIGVIGLGGCIGAILRYLVAGGMHTLAKSSSFPVGTMTVNLTGCLLIGIGGGLMESRQFFSPEWRAFIFVGMLGSFTTFSTFGLETFNLAKQGQWLASFGNVGVSLVAGLVAVFAGHMLSRLI</sequence>
<dbReference type="AlphaFoldDB" id="A0A5K7YZ67"/>
<feature type="binding site" evidence="11">
    <location>
        <position position="76"/>
    </location>
    <ligand>
        <name>Na(+)</name>
        <dbReference type="ChEBI" id="CHEBI:29101"/>
        <note>structural</note>
    </ligand>
</feature>
<protein>
    <recommendedName>
        <fullName evidence="11">Fluoride-specific ion channel FluC</fullName>
    </recommendedName>
</protein>
<dbReference type="GO" id="GO:0140114">
    <property type="term" value="P:cellular detoxification of fluoride"/>
    <property type="evidence" value="ECO:0007669"/>
    <property type="project" value="UniProtKB-UniRule"/>
</dbReference>
<dbReference type="HAMAP" id="MF_00454">
    <property type="entry name" value="FluC"/>
    <property type="match status" value="1"/>
</dbReference>
<keyword evidence="4 11" id="KW-0812">Transmembrane</keyword>
<dbReference type="InterPro" id="IPR003691">
    <property type="entry name" value="FluC"/>
</dbReference>
<evidence type="ECO:0000313" key="13">
    <source>
        <dbReference type="Proteomes" id="UP000427906"/>
    </source>
</evidence>
<dbReference type="PANTHER" id="PTHR28259:SF1">
    <property type="entry name" value="FLUORIDE EXPORT PROTEIN 1-RELATED"/>
    <property type="match status" value="1"/>
</dbReference>
<evidence type="ECO:0000313" key="12">
    <source>
        <dbReference type="EMBL" id="BBO72481.1"/>
    </source>
</evidence>
<evidence type="ECO:0000256" key="7">
    <source>
        <dbReference type="ARBA" id="ARBA00023136"/>
    </source>
</evidence>
<feature type="transmembrane region" description="Helical" evidence="11">
    <location>
        <begin position="7"/>
        <end position="28"/>
    </location>
</feature>
<keyword evidence="2 11" id="KW-1003">Cell membrane</keyword>
<evidence type="ECO:0000256" key="9">
    <source>
        <dbReference type="ARBA" id="ARBA00035120"/>
    </source>
</evidence>
<reference evidence="12 13" key="1">
    <citation type="submission" date="2019-11" db="EMBL/GenBank/DDBJ databases">
        <title>Comparative genomics of hydrocarbon-degrading Desulfosarcina strains.</title>
        <authorList>
            <person name="Watanabe M."/>
            <person name="Kojima H."/>
            <person name="Fukui M."/>
        </authorList>
    </citation>
    <scope>NUCLEOTIDE SEQUENCE [LARGE SCALE GENOMIC DNA]</scope>
    <source>
        <strain evidence="12 13">PL12</strain>
    </source>
</reference>
<dbReference type="GO" id="GO:0005886">
    <property type="term" value="C:plasma membrane"/>
    <property type="evidence" value="ECO:0007669"/>
    <property type="project" value="UniProtKB-SubCell"/>
</dbReference>
<keyword evidence="13" id="KW-1185">Reference proteome</keyword>
<dbReference type="RefSeq" id="WP_155320171.1">
    <property type="nucleotide sequence ID" value="NZ_AP021874.1"/>
</dbReference>